<dbReference type="HOGENOM" id="CLU_137480_0_0_1"/>
<evidence type="ECO:0000313" key="3">
    <source>
        <dbReference type="Proteomes" id="UP000054279"/>
    </source>
</evidence>
<dbReference type="Pfam" id="PF01172">
    <property type="entry name" value="SBDS_N"/>
    <property type="match status" value="1"/>
</dbReference>
<dbReference type="Proteomes" id="UP000054279">
    <property type="component" value="Unassembled WGS sequence"/>
</dbReference>
<dbReference type="InterPro" id="IPR019783">
    <property type="entry name" value="SDO1/SBDS_N"/>
</dbReference>
<protein>
    <recommendedName>
        <fullName evidence="1">Ribosome maturation protein SDO1/SBDS N-terminal domain-containing protein</fullName>
    </recommendedName>
</protein>
<accession>A0A0C9VJA8</accession>
<dbReference type="EMBL" id="KN837169">
    <property type="protein sequence ID" value="KIJ37396.1"/>
    <property type="molecule type" value="Genomic_DNA"/>
</dbReference>
<evidence type="ECO:0000313" key="2">
    <source>
        <dbReference type="EMBL" id="KIJ37396.1"/>
    </source>
</evidence>
<evidence type="ECO:0000259" key="1">
    <source>
        <dbReference type="Pfam" id="PF01172"/>
    </source>
</evidence>
<keyword evidence="3" id="KW-1185">Reference proteome</keyword>
<reference evidence="2 3" key="1">
    <citation type="submission" date="2014-06" db="EMBL/GenBank/DDBJ databases">
        <title>Evolutionary Origins and Diversification of the Mycorrhizal Mutualists.</title>
        <authorList>
            <consortium name="DOE Joint Genome Institute"/>
            <consortium name="Mycorrhizal Genomics Consortium"/>
            <person name="Kohler A."/>
            <person name="Kuo A."/>
            <person name="Nagy L.G."/>
            <person name="Floudas D."/>
            <person name="Copeland A."/>
            <person name="Barry K.W."/>
            <person name="Cichocki N."/>
            <person name="Veneault-Fourrey C."/>
            <person name="LaButti K."/>
            <person name="Lindquist E.A."/>
            <person name="Lipzen A."/>
            <person name="Lundell T."/>
            <person name="Morin E."/>
            <person name="Murat C."/>
            <person name="Riley R."/>
            <person name="Ohm R."/>
            <person name="Sun H."/>
            <person name="Tunlid A."/>
            <person name="Henrissat B."/>
            <person name="Grigoriev I.V."/>
            <person name="Hibbett D.S."/>
            <person name="Martin F."/>
        </authorList>
    </citation>
    <scope>NUCLEOTIDE SEQUENCE [LARGE SCALE GENOMIC DNA]</scope>
    <source>
        <strain evidence="2 3">SS14</strain>
    </source>
</reference>
<organism evidence="2 3">
    <name type="scientific">Sphaerobolus stellatus (strain SS14)</name>
    <dbReference type="NCBI Taxonomy" id="990650"/>
    <lineage>
        <taxon>Eukaryota</taxon>
        <taxon>Fungi</taxon>
        <taxon>Dikarya</taxon>
        <taxon>Basidiomycota</taxon>
        <taxon>Agaricomycotina</taxon>
        <taxon>Agaricomycetes</taxon>
        <taxon>Phallomycetidae</taxon>
        <taxon>Geastrales</taxon>
        <taxon>Sphaerobolaceae</taxon>
        <taxon>Sphaerobolus</taxon>
    </lineage>
</organism>
<sequence length="102" mass="11372">MISVDAEEFKKWKDGDSSIALARIVDSFDVLHSDQGNQGLLGKASNQQLENVFGTKKDDEVIKFMLEKGTLQNYDGIPTRQTDKLRFGQQLDTKGGRTTHGL</sequence>
<dbReference type="AlphaFoldDB" id="A0A0C9VJA8"/>
<dbReference type="OrthoDB" id="2567806at2759"/>
<dbReference type="Gene3D" id="3.30.1250.10">
    <property type="entry name" value="Ribosome maturation protein SBDS, N-terminal domain"/>
    <property type="match status" value="1"/>
</dbReference>
<feature type="domain" description="Ribosome maturation protein SDO1/SBDS N-terminal" evidence="1">
    <location>
        <begin position="2"/>
        <end position="73"/>
    </location>
</feature>
<feature type="non-terminal residue" evidence="2">
    <location>
        <position position="1"/>
    </location>
</feature>
<gene>
    <name evidence="2" type="ORF">M422DRAFT_33732</name>
</gene>
<proteinExistence type="predicted"/>
<dbReference type="SUPFAM" id="SSF89895">
    <property type="entry name" value="FYSH domain"/>
    <property type="match status" value="1"/>
</dbReference>
<dbReference type="InterPro" id="IPR036786">
    <property type="entry name" value="Ribosome_mat_SBDS_N_sf"/>
</dbReference>
<name>A0A0C9VJA8_SPHS4</name>